<dbReference type="GO" id="GO:0008285">
    <property type="term" value="P:negative regulation of cell population proliferation"/>
    <property type="evidence" value="ECO:0007669"/>
    <property type="project" value="InterPro"/>
</dbReference>
<keyword evidence="3" id="KW-1185">Reference proteome</keyword>
<reference evidence="3" key="1">
    <citation type="submission" date="2018-06" db="EMBL/GenBank/DDBJ databases">
        <title>Genome assembly of Danube salmon.</title>
        <authorList>
            <person name="Macqueen D.J."/>
            <person name="Gundappa M.K."/>
        </authorList>
    </citation>
    <scope>NUCLEOTIDE SEQUENCE [LARGE SCALE GENOMIC DNA]</scope>
</reference>
<dbReference type="Proteomes" id="UP000314982">
    <property type="component" value="Unassembled WGS sequence"/>
</dbReference>
<organism evidence="2 3">
    <name type="scientific">Hucho hucho</name>
    <name type="common">huchen</name>
    <dbReference type="NCBI Taxonomy" id="62062"/>
    <lineage>
        <taxon>Eukaryota</taxon>
        <taxon>Metazoa</taxon>
        <taxon>Chordata</taxon>
        <taxon>Craniata</taxon>
        <taxon>Vertebrata</taxon>
        <taxon>Euteleostomi</taxon>
        <taxon>Actinopterygii</taxon>
        <taxon>Neopterygii</taxon>
        <taxon>Teleostei</taxon>
        <taxon>Protacanthopterygii</taxon>
        <taxon>Salmoniformes</taxon>
        <taxon>Salmonidae</taxon>
        <taxon>Salmoninae</taxon>
        <taxon>Hucho</taxon>
    </lineage>
</organism>
<dbReference type="GeneTree" id="ENSGT00390000006098"/>
<feature type="region of interest" description="Disordered" evidence="1">
    <location>
        <begin position="58"/>
        <end position="95"/>
    </location>
</feature>
<dbReference type="Ensembl" id="ENSHHUT00000043038.1">
    <property type="protein sequence ID" value="ENSHHUP00000041447.1"/>
    <property type="gene ID" value="ENSHHUG00000025596.1"/>
</dbReference>
<dbReference type="PANTHER" id="PTHR46348:SF1">
    <property type="entry name" value="DELETED IN LUNG AND ESOPHAGEAL CANCER PROTEIN 1"/>
    <property type="match status" value="1"/>
</dbReference>
<evidence type="ECO:0000313" key="3">
    <source>
        <dbReference type="Proteomes" id="UP000314982"/>
    </source>
</evidence>
<dbReference type="AlphaFoldDB" id="A0A4W5MSN6"/>
<proteinExistence type="predicted"/>
<dbReference type="GO" id="GO:0005737">
    <property type="term" value="C:cytoplasm"/>
    <property type="evidence" value="ECO:0007669"/>
    <property type="project" value="TreeGrafter"/>
</dbReference>
<dbReference type="GO" id="GO:0015631">
    <property type="term" value="F:tubulin binding"/>
    <property type="evidence" value="ECO:0007669"/>
    <property type="project" value="TreeGrafter"/>
</dbReference>
<accession>A0A4W5MSN6</accession>
<feature type="compositionally biased region" description="Polar residues" evidence="1">
    <location>
        <begin position="65"/>
        <end position="88"/>
    </location>
</feature>
<dbReference type="PANTHER" id="PTHR46348">
    <property type="entry name" value="DELETED IN LUNG AND ESOPHAGEAL CANCER PROTEIN 1"/>
    <property type="match status" value="1"/>
</dbReference>
<evidence type="ECO:0000256" key="1">
    <source>
        <dbReference type="SAM" id="MobiDB-lite"/>
    </source>
</evidence>
<dbReference type="InterPro" id="IPR033304">
    <property type="entry name" value="DLEC1"/>
</dbReference>
<sequence>MEGTPLVKCEHIIAVCFMSDIRMDWESYNVDQEDRKLLDVVVAYGDAFPLKDADGNEVVGGGAMSNDTPPTWDQSHTPSTEGTSSSLKSKSEVPAGGSSTIHVSFTPLTLSELTSSAACVSFALGFMSLDSKVSSCIPGKVQRAQGQDLEPLRLDLQATVRPAVLSVQMEEEEECLEFCAVASDLIQGGPHTEMVQRKCSITRTFQLKNSTEMPLSFRLSTQPPFSVLQPQPKGCAGTAGSSSHSHSLPPGENQLLLLQPRHNKQVG</sequence>
<feature type="region of interest" description="Disordered" evidence="1">
    <location>
        <begin position="228"/>
        <end position="267"/>
    </location>
</feature>
<dbReference type="GO" id="GO:0005929">
    <property type="term" value="C:cilium"/>
    <property type="evidence" value="ECO:0007669"/>
    <property type="project" value="TreeGrafter"/>
</dbReference>
<reference evidence="2" key="2">
    <citation type="submission" date="2025-08" db="UniProtKB">
        <authorList>
            <consortium name="Ensembl"/>
        </authorList>
    </citation>
    <scope>IDENTIFICATION</scope>
</reference>
<protein>
    <submittedName>
        <fullName evidence="2">Uncharacterized protein</fullName>
    </submittedName>
</protein>
<name>A0A4W5MSN6_9TELE</name>
<evidence type="ECO:0000313" key="2">
    <source>
        <dbReference type="Ensembl" id="ENSHHUP00000041447.1"/>
    </source>
</evidence>
<reference evidence="2" key="3">
    <citation type="submission" date="2025-09" db="UniProtKB">
        <authorList>
            <consortium name="Ensembl"/>
        </authorList>
    </citation>
    <scope>IDENTIFICATION</scope>
</reference>